<comment type="caution">
    <text evidence="14">The sequence shown here is derived from an EMBL/GenBank/DDBJ whole genome shotgun (WGS) entry which is preliminary data.</text>
</comment>
<dbReference type="InterPro" id="IPR024478">
    <property type="entry name" value="HlyB_4HB_MCP"/>
</dbReference>
<reference evidence="14 15" key="1">
    <citation type="submission" date="2015-06" db="EMBL/GenBank/DDBJ databases">
        <title>Marinobacter subterrani, a genetically tractable neutrophilic iron-oxidizing strain isolated from the Soudan Iron Mine.</title>
        <authorList>
            <person name="Bonis B.M."/>
            <person name="Gralnick J.A."/>
        </authorList>
    </citation>
    <scope>NUCLEOTIDE SEQUENCE [LARGE SCALE GENOMIC DNA]</scope>
    <source>
        <strain evidence="14 15">JG233</strain>
    </source>
</reference>
<dbReference type="AlphaFoldDB" id="A0A0J7JB65"/>
<evidence type="ECO:0000256" key="3">
    <source>
        <dbReference type="ARBA" id="ARBA00022692"/>
    </source>
</evidence>
<dbReference type="GO" id="GO:0004888">
    <property type="term" value="F:transmembrane signaling receptor activity"/>
    <property type="evidence" value="ECO:0007669"/>
    <property type="project" value="InterPro"/>
</dbReference>
<keyword evidence="4 10" id="KW-1133">Transmembrane helix</keyword>
<dbReference type="GO" id="GO:0005886">
    <property type="term" value="C:plasma membrane"/>
    <property type="evidence" value="ECO:0007669"/>
    <property type="project" value="UniProtKB-SubCell"/>
</dbReference>
<feature type="domain" description="HAMP" evidence="13">
    <location>
        <begin position="214"/>
        <end position="268"/>
    </location>
</feature>
<evidence type="ECO:0000256" key="1">
    <source>
        <dbReference type="ARBA" id="ARBA00004429"/>
    </source>
</evidence>
<evidence type="ECO:0000256" key="4">
    <source>
        <dbReference type="ARBA" id="ARBA00022989"/>
    </source>
</evidence>
<keyword evidence="9" id="KW-0175">Coiled coil</keyword>
<evidence type="ECO:0000256" key="8">
    <source>
        <dbReference type="PROSITE-ProRule" id="PRU00284"/>
    </source>
</evidence>
<keyword evidence="2" id="KW-0997">Cell inner membrane</keyword>
<dbReference type="CDD" id="cd06225">
    <property type="entry name" value="HAMP"/>
    <property type="match status" value="1"/>
</dbReference>
<protein>
    <submittedName>
        <fullName evidence="14">Methyl-accepting chemotaxis protein</fullName>
    </submittedName>
</protein>
<dbReference type="PROSITE" id="PS50885">
    <property type="entry name" value="HAMP"/>
    <property type="match status" value="1"/>
</dbReference>
<evidence type="ECO:0000256" key="7">
    <source>
        <dbReference type="ARBA" id="ARBA00029447"/>
    </source>
</evidence>
<evidence type="ECO:0000259" key="13">
    <source>
        <dbReference type="PROSITE" id="PS50885"/>
    </source>
</evidence>
<gene>
    <name evidence="14" type="ORF">Msub_11947</name>
</gene>
<comment type="subcellular location">
    <subcellularLocation>
        <location evidence="1">Cell inner membrane</location>
        <topology evidence="1">Multi-pass membrane protein</topology>
    </subcellularLocation>
</comment>
<dbReference type="SMART" id="SM00304">
    <property type="entry name" value="HAMP"/>
    <property type="match status" value="2"/>
</dbReference>
<dbReference type="PANTHER" id="PTHR32089">
    <property type="entry name" value="METHYL-ACCEPTING CHEMOTAXIS PROTEIN MCPB"/>
    <property type="match status" value="1"/>
</dbReference>
<keyword evidence="5 10" id="KW-0472">Membrane</keyword>
<feature type="transmembrane region" description="Helical" evidence="10">
    <location>
        <begin position="12"/>
        <end position="32"/>
    </location>
</feature>
<evidence type="ECO:0000313" key="15">
    <source>
        <dbReference type="Proteomes" id="UP000036102"/>
    </source>
</evidence>
<feature type="transmembrane region" description="Helical" evidence="10">
    <location>
        <begin position="192"/>
        <end position="217"/>
    </location>
</feature>
<keyword evidence="3 10" id="KW-0812">Transmembrane</keyword>
<dbReference type="RefSeq" id="WP_048495801.1">
    <property type="nucleotide sequence ID" value="NZ_LFBU01000001.1"/>
</dbReference>
<dbReference type="Gene3D" id="1.10.287.950">
    <property type="entry name" value="Methyl-accepting chemotaxis protein"/>
    <property type="match status" value="1"/>
</dbReference>
<evidence type="ECO:0000259" key="12">
    <source>
        <dbReference type="PROSITE" id="PS50192"/>
    </source>
</evidence>
<keyword evidence="15" id="KW-1185">Reference proteome</keyword>
<feature type="coiled-coil region" evidence="9">
    <location>
        <begin position="449"/>
        <end position="476"/>
    </location>
</feature>
<dbReference type="PATRIC" id="fig|1658765.3.peg.1947"/>
<evidence type="ECO:0000256" key="10">
    <source>
        <dbReference type="SAM" id="Phobius"/>
    </source>
</evidence>
<evidence type="ECO:0000259" key="11">
    <source>
        <dbReference type="PROSITE" id="PS50111"/>
    </source>
</evidence>
<dbReference type="CDD" id="cd11386">
    <property type="entry name" value="MCP_signal"/>
    <property type="match status" value="1"/>
</dbReference>
<dbReference type="SUPFAM" id="SSF58104">
    <property type="entry name" value="Methyl-accepting chemotaxis protein (MCP) signaling domain"/>
    <property type="match status" value="1"/>
</dbReference>
<comment type="similarity">
    <text evidence="7">Belongs to the methyl-accepting chemotaxis (MCP) protein family.</text>
</comment>
<dbReference type="EMBL" id="LFBU01000001">
    <property type="protein sequence ID" value="KMQ75738.1"/>
    <property type="molecule type" value="Genomic_DNA"/>
</dbReference>
<proteinExistence type="inferred from homology"/>
<dbReference type="PANTHER" id="PTHR32089:SF112">
    <property type="entry name" value="LYSOZYME-LIKE PROTEIN-RELATED"/>
    <property type="match status" value="1"/>
</dbReference>
<dbReference type="GO" id="GO:0007165">
    <property type="term" value="P:signal transduction"/>
    <property type="evidence" value="ECO:0007669"/>
    <property type="project" value="UniProtKB-KW"/>
</dbReference>
<dbReference type="PROSITE" id="PS50192">
    <property type="entry name" value="T_SNARE"/>
    <property type="match status" value="1"/>
</dbReference>
<evidence type="ECO:0000313" key="14">
    <source>
        <dbReference type="EMBL" id="KMQ75738.1"/>
    </source>
</evidence>
<dbReference type="Pfam" id="PF12729">
    <property type="entry name" value="4HB_MCP_1"/>
    <property type="match status" value="1"/>
</dbReference>
<dbReference type="InterPro" id="IPR004090">
    <property type="entry name" value="Chemotax_Me-accpt_rcpt"/>
</dbReference>
<dbReference type="Pfam" id="PF00015">
    <property type="entry name" value="MCPsignal"/>
    <property type="match status" value="1"/>
</dbReference>
<dbReference type="SMART" id="SM00283">
    <property type="entry name" value="MA"/>
    <property type="match status" value="1"/>
</dbReference>
<name>A0A0J7JB65_9GAMM</name>
<dbReference type="InterPro" id="IPR003660">
    <property type="entry name" value="HAMP_dom"/>
</dbReference>
<evidence type="ECO:0000256" key="6">
    <source>
        <dbReference type="ARBA" id="ARBA00023224"/>
    </source>
</evidence>
<keyword evidence="2" id="KW-1003">Cell membrane</keyword>
<dbReference type="STRING" id="1658765.Msub_11947"/>
<sequence>MDFGKRLGLRVKIALPFAITATALIIIGLFAVSTVRNLVSDTDNIADVYLPSVSEILNGDRDLYQALVAQMAYVDASFNNQDGADYIKSFEENSTQARERFKKAVERLEGTGVSDVANGFDAAFDRWLASARRTLELAGSGTPAEARQLATSETSQLFDNLRNFYDEVGAHADRQAQMRASGSSAEGQASSLTILLITVVAIIVSILLFAVFLKLIISSVTALRTQLDNIAQGEGDLTQRVPVETDDDLGKLARSFNLVLENLQSMIRSIQQLTRELGAGATDLARAAKDNNDGVSRQTDSIAMVATAINEMQSAIEEVAGNASRAAEITRDAEEKGKNGARIIRNSSEQVHRLAAQISRAVDVIRKLSDDSNNITSVLDVIRGIAEQTNLLALNAAIEAARAGEQGRGFAVVADEVRTLAQRTQQSTQDIQTMITTLQSGVADIVSVMETGSREAAETENLATEAEQELNAILQAMTNIADVNTSVASATEEQTQVVDEINRSITEINDLAAEGAGRSRDIDGISDSLEGYARELENQTGRFRV</sequence>
<accession>A0A0J7JB65</accession>
<organism evidence="14 15">
    <name type="scientific">Marinobacter subterrani</name>
    <dbReference type="NCBI Taxonomy" id="1658765"/>
    <lineage>
        <taxon>Bacteria</taxon>
        <taxon>Pseudomonadati</taxon>
        <taxon>Pseudomonadota</taxon>
        <taxon>Gammaproteobacteria</taxon>
        <taxon>Pseudomonadales</taxon>
        <taxon>Marinobacteraceae</taxon>
        <taxon>Marinobacter</taxon>
    </lineage>
</organism>
<dbReference type="GO" id="GO:0006935">
    <property type="term" value="P:chemotaxis"/>
    <property type="evidence" value="ECO:0007669"/>
    <property type="project" value="InterPro"/>
</dbReference>
<dbReference type="InterPro" id="IPR004089">
    <property type="entry name" value="MCPsignal_dom"/>
</dbReference>
<keyword evidence="6 8" id="KW-0807">Transducer</keyword>
<dbReference type="Proteomes" id="UP000036102">
    <property type="component" value="Unassembled WGS sequence"/>
</dbReference>
<dbReference type="OrthoDB" id="49457at2"/>
<dbReference type="PRINTS" id="PR00260">
    <property type="entry name" value="CHEMTRNSDUCR"/>
</dbReference>
<feature type="domain" description="Methyl-accepting transducer" evidence="11">
    <location>
        <begin position="273"/>
        <end position="509"/>
    </location>
</feature>
<feature type="domain" description="T-SNARE coiled-coil homology" evidence="12">
    <location>
        <begin position="460"/>
        <end position="522"/>
    </location>
</feature>
<dbReference type="FunFam" id="1.10.287.950:FF:000001">
    <property type="entry name" value="Methyl-accepting chemotaxis sensory transducer"/>
    <property type="match status" value="1"/>
</dbReference>
<dbReference type="Pfam" id="PF00672">
    <property type="entry name" value="HAMP"/>
    <property type="match status" value="1"/>
</dbReference>
<evidence type="ECO:0000256" key="9">
    <source>
        <dbReference type="SAM" id="Coils"/>
    </source>
</evidence>
<dbReference type="InterPro" id="IPR000727">
    <property type="entry name" value="T_SNARE_dom"/>
</dbReference>
<evidence type="ECO:0000256" key="2">
    <source>
        <dbReference type="ARBA" id="ARBA00022519"/>
    </source>
</evidence>
<dbReference type="PROSITE" id="PS50111">
    <property type="entry name" value="CHEMOTAXIS_TRANSDUC_2"/>
    <property type="match status" value="1"/>
</dbReference>
<evidence type="ECO:0000256" key="5">
    <source>
        <dbReference type="ARBA" id="ARBA00023136"/>
    </source>
</evidence>